<dbReference type="GO" id="GO:0016567">
    <property type="term" value="P:protein ubiquitination"/>
    <property type="evidence" value="ECO:0007669"/>
    <property type="project" value="InterPro"/>
</dbReference>
<accession>A0AAU9J8W4</accession>
<dbReference type="InterPro" id="IPR003613">
    <property type="entry name" value="Ubox_domain"/>
</dbReference>
<protein>
    <recommendedName>
        <fullName evidence="2">U-box domain-containing protein</fullName>
    </recommendedName>
</protein>
<dbReference type="InterPro" id="IPR045210">
    <property type="entry name" value="RING-Ubox_PUB"/>
</dbReference>
<dbReference type="InterPro" id="IPR013083">
    <property type="entry name" value="Znf_RING/FYVE/PHD"/>
</dbReference>
<comment type="caution">
    <text evidence="3">The sequence shown here is derived from an EMBL/GenBank/DDBJ whole genome shotgun (WGS) entry which is preliminary data.</text>
</comment>
<dbReference type="AlphaFoldDB" id="A0AAU9J8W4"/>
<dbReference type="GO" id="GO:0004842">
    <property type="term" value="F:ubiquitin-protein transferase activity"/>
    <property type="evidence" value="ECO:0007669"/>
    <property type="project" value="InterPro"/>
</dbReference>
<evidence type="ECO:0000313" key="3">
    <source>
        <dbReference type="EMBL" id="CAG9323710.1"/>
    </source>
</evidence>
<dbReference type="Proteomes" id="UP001162131">
    <property type="component" value="Unassembled WGS sequence"/>
</dbReference>
<dbReference type="SUPFAM" id="SSF57850">
    <property type="entry name" value="RING/U-box"/>
    <property type="match status" value="1"/>
</dbReference>
<reference evidence="3" key="1">
    <citation type="submission" date="2021-09" db="EMBL/GenBank/DDBJ databases">
        <authorList>
            <consortium name="AG Swart"/>
            <person name="Singh M."/>
            <person name="Singh A."/>
            <person name="Seah K."/>
            <person name="Emmerich C."/>
        </authorList>
    </citation>
    <scope>NUCLEOTIDE SEQUENCE</scope>
    <source>
        <strain evidence="3">ATCC30299</strain>
    </source>
</reference>
<keyword evidence="4" id="KW-1185">Reference proteome</keyword>
<feature type="chain" id="PRO_5043975720" description="U-box domain-containing protein" evidence="1">
    <location>
        <begin position="21"/>
        <end position="138"/>
    </location>
</feature>
<sequence>MAVFFIKIAITGVLLAAVAANEENIKARLSQFAKWLKRKLKGKEAKVSTKRGHNPETENEAEGMEALLCPISHELMTNPVITPYGHCFQKEYIEQWLDGHDYCPLTRQKLLKSQLKPCYTLKYAVDQYINLQGKIKFE</sequence>
<keyword evidence="1" id="KW-0732">Signal</keyword>
<dbReference type="CDD" id="cd16664">
    <property type="entry name" value="RING-Ubox_PUB"/>
    <property type="match status" value="1"/>
</dbReference>
<feature type="signal peptide" evidence="1">
    <location>
        <begin position="1"/>
        <end position="20"/>
    </location>
</feature>
<dbReference type="PROSITE" id="PS51698">
    <property type="entry name" value="U_BOX"/>
    <property type="match status" value="1"/>
</dbReference>
<evidence type="ECO:0000313" key="4">
    <source>
        <dbReference type="Proteomes" id="UP001162131"/>
    </source>
</evidence>
<dbReference type="EMBL" id="CAJZBQ010000035">
    <property type="protein sequence ID" value="CAG9323710.1"/>
    <property type="molecule type" value="Genomic_DNA"/>
</dbReference>
<dbReference type="Pfam" id="PF04564">
    <property type="entry name" value="U-box"/>
    <property type="match status" value="1"/>
</dbReference>
<feature type="domain" description="U-box" evidence="2">
    <location>
        <begin position="62"/>
        <end position="135"/>
    </location>
</feature>
<gene>
    <name evidence="3" type="ORF">BSTOLATCC_MIC34750</name>
</gene>
<dbReference type="Gene3D" id="3.30.40.10">
    <property type="entry name" value="Zinc/RING finger domain, C3HC4 (zinc finger)"/>
    <property type="match status" value="1"/>
</dbReference>
<name>A0AAU9J8W4_9CILI</name>
<evidence type="ECO:0000259" key="2">
    <source>
        <dbReference type="PROSITE" id="PS51698"/>
    </source>
</evidence>
<evidence type="ECO:0000256" key="1">
    <source>
        <dbReference type="SAM" id="SignalP"/>
    </source>
</evidence>
<organism evidence="3 4">
    <name type="scientific">Blepharisma stoltei</name>
    <dbReference type="NCBI Taxonomy" id="1481888"/>
    <lineage>
        <taxon>Eukaryota</taxon>
        <taxon>Sar</taxon>
        <taxon>Alveolata</taxon>
        <taxon>Ciliophora</taxon>
        <taxon>Postciliodesmatophora</taxon>
        <taxon>Heterotrichea</taxon>
        <taxon>Heterotrichida</taxon>
        <taxon>Blepharismidae</taxon>
        <taxon>Blepharisma</taxon>
    </lineage>
</organism>
<dbReference type="PANTHER" id="PTHR23315">
    <property type="entry name" value="U BOX DOMAIN-CONTAINING"/>
    <property type="match status" value="1"/>
</dbReference>
<dbReference type="SMART" id="SM00504">
    <property type="entry name" value="Ubox"/>
    <property type="match status" value="1"/>
</dbReference>
<dbReference type="PANTHER" id="PTHR23315:SF7">
    <property type="entry name" value="U-BOX DOMAIN-CONTAINING PROTEIN 4"/>
    <property type="match status" value="1"/>
</dbReference>
<proteinExistence type="predicted"/>